<dbReference type="EMBL" id="FTOE01000001">
    <property type="protein sequence ID" value="SIS44833.1"/>
    <property type="molecule type" value="Genomic_DNA"/>
</dbReference>
<keyword evidence="2" id="KW-1185">Reference proteome</keyword>
<organism evidence="1 2">
    <name type="scientific">Neptunomonas antarctica</name>
    <dbReference type="NCBI Taxonomy" id="619304"/>
    <lineage>
        <taxon>Bacteria</taxon>
        <taxon>Pseudomonadati</taxon>
        <taxon>Pseudomonadota</taxon>
        <taxon>Gammaproteobacteria</taxon>
        <taxon>Oceanospirillales</taxon>
        <taxon>Oceanospirillaceae</taxon>
        <taxon>Neptunomonas</taxon>
    </lineage>
</organism>
<name>A0A1N7J645_9GAMM</name>
<dbReference type="OrthoDB" id="6706661at2"/>
<dbReference type="STRING" id="619304.SAMN05421760_101673"/>
<dbReference type="RefSeq" id="WP_054342840.1">
    <property type="nucleotide sequence ID" value="NZ_FTOE01000001.1"/>
</dbReference>
<accession>A0A1N7J645</accession>
<reference evidence="2" key="1">
    <citation type="submission" date="2017-01" db="EMBL/GenBank/DDBJ databases">
        <authorList>
            <person name="Varghese N."/>
            <person name="Submissions S."/>
        </authorList>
    </citation>
    <scope>NUCLEOTIDE SEQUENCE [LARGE SCALE GENOMIC DNA]</scope>
    <source>
        <strain evidence="2">DSM 22306</strain>
    </source>
</reference>
<proteinExistence type="predicted"/>
<gene>
    <name evidence="1" type="ORF">SAMN05421760_101673</name>
</gene>
<dbReference type="Proteomes" id="UP000185999">
    <property type="component" value="Unassembled WGS sequence"/>
</dbReference>
<protein>
    <submittedName>
        <fullName evidence="1">Uncharacterized protein</fullName>
    </submittedName>
</protein>
<evidence type="ECO:0000313" key="2">
    <source>
        <dbReference type="Proteomes" id="UP000185999"/>
    </source>
</evidence>
<evidence type="ECO:0000313" key="1">
    <source>
        <dbReference type="EMBL" id="SIS44833.1"/>
    </source>
</evidence>
<dbReference type="AlphaFoldDB" id="A0A1N7J645"/>
<sequence length="151" mass="17136">MDEYTLQPKAEIHFAARLLSKERYRLGRESDLSPIDLALGWGPMADPEVTDQIQITQSGRWFHWRTDKLPIPRRDIETNAANVHIIAANKTVKDQLSRMDEGDMVQVSGQLVDIESPDGFFWHTSMTREDTGAGACEILYATHINVLPDPF</sequence>